<feature type="region of interest" description="Disordered" evidence="1">
    <location>
        <begin position="1"/>
        <end position="77"/>
    </location>
</feature>
<dbReference type="EMBL" id="JAPEUX010000004">
    <property type="protein sequence ID" value="KAJ4354202.1"/>
    <property type="molecule type" value="Genomic_DNA"/>
</dbReference>
<name>A0A9W9CBP0_9PLEO</name>
<dbReference type="RefSeq" id="XP_056071976.1">
    <property type="nucleotide sequence ID" value="XM_056214709.1"/>
</dbReference>
<proteinExistence type="predicted"/>
<dbReference type="AlphaFoldDB" id="A0A9W9CBP0"/>
<protein>
    <submittedName>
        <fullName evidence="2">Uncharacterized protein</fullName>
    </submittedName>
</protein>
<feature type="compositionally biased region" description="Basic and acidic residues" evidence="1">
    <location>
        <begin position="346"/>
        <end position="355"/>
    </location>
</feature>
<feature type="region of interest" description="Disordered" evidence="1">
    <location>
        <begin position="273"/>
        <end position="365"/>
    </location>
</feature>
<keyword evidence="3" id="KW-1185">Reference proteome</keyword>
<feature type="compositionally biased region" description="Polar residues" evidence="1">
    <location>
        <begin position="24"/>
        <end position="40"/>
    </location>
</feature>
<accession>A0A9W9CBP0</accession>
<dbReference type="Proteomes" id="UP001140513">
    <property type="component" value="Unassembled WGS sequence"/>
</dbReference>
<dbReference type="OrthoDB" id="10542628at2759"/>
<evidence type="ECO:0000256" key="1">
    <source>
        <dbReference type="SAM" id="MobiDB-lite"/>
    </source>
</evidence>
<evidence type="ECO:0000313" key="2">
    <source>
        <dbReference type="EMBL" id="KAJ4354202.1"/>
    </source>
</evidence>
<feature type="compositionally biased region" description="Basic and acidic residues" evidence="1">
    <location>
        <begin position="281"/>
        <end position="293"/>
    </location>
</feature>
<gene>
    <name evidence="2" type="ORF">N0V89_005936</name>
</gene>
<organism evidence="2 3">
    <name type="scientific">Didymosphaeria variabile</name>
    <dbReference type="NCBI Taxonomy" id="1932322"/>
    <lineage>
        <taxon>Eukaryota</taxon>
        <taxon>Fungi</taxon>
        <taxon>Dikarya</taxon>
        <taxon>Ascomycota</taxon>
        <taxon>Pezizomycotina</taxon>
        <taxon>Dothideomycetes</taxon>
        <taxon>Pleosporomycetidae</taxon>
        <taxon>Pleosporales</taxon>
        <taxon>Massarineae</taxon>
        <taxon>Didymosphaeriaceae</taxon>
        <taxon>Didymosphaeria</taxon>
    </lineage>
</organism>
<dbReference type="GeneID" id="80909466"/>
<reference evidence="2" key="1">
    <citation type="submission" date="2022-10" db="EMBL/GenBank/DDBJ databases">
        <title>Tapping the CABI collections for fungal endophytes: first genome assemblies for Collariella, Neodidymelliopsis, Ascochyta clinopodiicola, Didymella pomorum, Didymosphaeria variabile, Neocosmospora piperis and Neocucurbitaria cava.</title>
        <authorList>
            <person name="Hill R."/>
        </authorList>
    </citation>
    <scope>NUCLEOTIDE SEQUENCE</scope>
    <source>
        <strain evidence="2">IMI 356815</strain>
    </source>
</reference>
<sequence>MELDRDEASSDMFTSPPDLHRPLASSNKQDTTNAIPTRQPLSEKPINRAAVNRTPNVANPNYKHHKHGASPQATPGRKSVQAAYTARRPSLPRHEVPAPREIYKAAKAPTQASINTVDGKIADGPVLVSQELEDWEVGIEEITSDSDLDSEVWSDAEVTALSPDAAFITSSKTPHATPEHYSTLPVSDIKDSFEEAMLKTLQLKDFDAVMAYMMGEAALDDGTHDAKLIRQLHEGIDESNKKLGLPSLGDIYGTKSEDGRVEVGILAKAMRKSPTTLTGAEKQHKAEQRGTKRPDRHAKQAIKIPVQTEMLLKKPTNEGKAFRKPYGEVKSRYLDQSRKHQASVPKDNKEGDDSKVLAWWGNLDG</sequence>
<evidence type="ECO:0000313" key="3">
    <source>
        <dbReference type="Proteomes" id="UP001140513"/>
    </source>
</evidence>
<comment type="caution">
    <text evidence="2">The sequence shown here is derived from an EMBL/GenBank/DDBJ whole genome shotgun (WGS) entry which is preliminary data.</text>
</comment>
<feature type="compositionally biased region" description="Basic and acidic residues" evidence="1">
    <location>
        <begin position="311"/>
        <end position="338"/>
    </location>
</feature>